<organism evidence="12 13">
    <name type="scientific">Belliella aquatica</name>
    <dbReference type="NCBI Taxonomy" id="1323734"/>
    <lineage>
        <taxon>Bacteria</taxon>
        <taxon>Pseudomonadati</taxon>
        <taxon>Bacteroidota</taxon>
        <taxon>Cytophagia</taxon>
        <taxon>Cytophagales</taxon>
        <taxon>Cyclobacteriaceae</taxon>
        <taxon>Belliella</taxon>
    </lineage>
</organism>
<keyword evidence="4" id="KW-1003">Cell membrane</keyword>
<dbReference type="PANTHER" id="PTHR33446">
    <property type="entry name" value="PROTEIN TONB-RELATED"/>
    <property type="match status" value="1"/>
</dbReference>
<evidence type="ECO:0000256" key="4">
    <source>
        <dbReference type="ARBA" id="ARBA00022475"/>
    </source>
</evidence>
<dbReference type="SUPFAM" id="SSF74653">
    <property type="entry name" value="TolA/TonB C-terminal domain"/>
    <property type="match status" value="1"/>
</dbReference>
<dbReference type="InterPro" id="IPR051045">
    <property type="entry name" value="TonB-dependent_transducer"/>
</dbReference>
<dbReference type="InterPro" id="IPR006260">
    <property type="entry name" value="TonB/TolA_C"/>
</dbReference>
<evidence type="ECO:0000313" key="12">
    <source>
        <dbReference type="EMBL" id="GGC43218.1"/>
    </source>
</evidence>
<gene>
    <name evidence="12" type="ORF">GCM10010993_22140</name>
</gene>
<sequence>MKNALTVFAVSFLIILSAAAQEERLLANSSSKEIKEVKLREMELPEFLGGQEAMTAFIHQEITYPEMAFRQGVEGVVLINFRISKEGKILKPYVAQSVHPELDKEALRLIQEMPNWSPALQNGQPREVAYQLPIRFELRN</sequence>
<name>A0ABQ1MUG5_9BACT</name>
<evidence type="ECO:0000256" key="8">
    <source>
        <dbReference type="ARBA" id="ARBA00022989"/>
    </source>
</evidence>
<evidence type="ECO:0000256" key="6">
    <source>
        <dbReference type="ARBA" id="ARBA00022692"/>
    </source>
</evidence>
<evidence type="ECO:0000256" key="5">
    <source>
        <dbReference type="ARBA" id="ARBA00022519"/>
    </source>
</evidence>
<keyword evidence="9" id="KW-0472">Membrane</keyword>
<dbReference type="Pfam" id="PF03544">
    <property type="entry name" value="TonB_C"/>
    <property type="match status" value="1"/>
</dbReference>
<protein>
    <recommendedName>
        <fullName evidence="11">TonB C-terminal domain-containing protein</fullName>
    </recommendedName>
</protein>
<evidence type="ECO:0000259" key="11">
    <source>
        <dbReference type="PROSITE" id="PS52015"/>
    </source>
</evidence>
<evidence type="ECO:0000256" key="1">
    <source>
        <dbReference type="ARBA" id="ARBA00004383"/>
    </source>
</evidence>
<feature type="domain" description="TonB C-terminal" evidence="11">
    <location>
        <begin position="49"/>
        <end position="140"/>
    </location>
</feature>
<keyword evidence="3" id="KW-0813">Transport</keyword>
<comment type="similarity">
    <text evidence="2">Belongs to the TonB family.</text>
</comment>
<keyword evidence="5" id="KW-0997">Cell inner membrane</keyword>
<evidence type="ECO:0000256" key="7">
    <source>
        <dbReference type="ARBA" id="ARBA00022927"/>
    </source>
</evidence>
<keyword evidence="6" id="KW-0812">Transmembrane</keyword>
<evidence type="ECO:0000256" key="10">
    <source>
        <dbReference type="SAM" id="SignalP"/>
    </source>
</evidence>
<dbReference type="NCBIfam" id="TIGR01352">
    <property type="entry name" value="tonB_Cterm"/>
    <property type="match status" value="1"/>
</dbReference>
<evidence type="ECO:0000256" key="9">
    <source>
        <dbReference type="ARBA" id="ARBA00023136"/>
    </source>
</evidence>
<evidence type="ECO:0000313" key="13">
    <source>
        <dbReference type="Proteomes" id="UP000635885"/>
    </source>
</evidence>
<reference evidence="13" key="1">
    <citation type="journal article" date="2019" name="Int. J. Syst. Evol. Microbiol.">
        <title>The Global Catalogue of Microorganisms (GCM) 10K type strain sequencing project: providing services to taxonomists for standard genome sequencing and annotation.</title>
        <authorList>
            <consortium name="The Broad Institute Genomics Platform"/>
            <consortium name="The Broad Institute Genome Sequencing Center for Infectious Disease"/>
            <person name="Wu L."/>
            <person name="Ma J."/>
        </authorList>
    </citation>
    <scope>NUCLEOTIDE SEQUENCE [LARGE SCALE GENOMIC DNA]</scope>
    <source>
        <strain evidence="13">CGMCC 1.12479</strain>
    </source>
</reference>
<evidence type="ECO:0000256" key="2">
    <source>
        <dbReference type="ARBA" id="ARBA00006555"/>
    </source>
</evidence>
<dbReference type="EMBL" id="BMFD01000007">
    <property type="protein sequence ID" value="GGC43218.1"/>
    <property type="molecule type" value="Genomic_DNA"/>
</dbReference>
<dbReference type="PANTHER" id="PTHR33446:SF2">
    <property type="entry name" value="PROTEIN TONB"/>
    <property type="match status" value="1"/>
</dbReference>
<dbReference type="Gene3D" id="3.30.1150.10">
    <property type="match status" value="1"/>
</dbReference>
<keyword evidence="8" id="KW-1133">Transmembrane helix</keyword>
<dbReference type="InterPro" id="IPR037682">
    <property type="entry name" value="TonB_C"/>
</dbReference>
<dbReference type="Proteomes" id="UP000635885">
    <property type="component" value="Unassembled WGS sequence"/>
</dbReference>
<comment type="caution">
    <text evidence="12">The sequence shown here is derived from an EMBL/GenBank/DDBJ whole genome shotgun (WGS) entry which is preliminary data.</text>
</comment>
<keyword evidence="7" id="KW-0653">Protein transport</keyword>
<accession>A0ABQ1MUG5</accession>
<keyword evidence="13" id="KW-1185">Reference proteome</keyword>
<feature type="chain" id="PRO_5047165977" description="TonB C-terminal domain-containing protein" evidence="10">
    <location>
        <begin position="21"/>
        <end position="140"/>
    </location>
</feature>
<evidence type="ECO:0000256" key="3">
    <source>
        <dbReference type="ARBA" id="ARBA00022448"/>
    </source>
</evidence>
<feature type="signal peptide" evidence="10">
    <location>
        <begin position="1"/>
        <end position="20"/>
    </location>
</feature>
<comment type="subcellular location">
    <subcellularLocation>
        <location evidence="1">Cell inner membrane</location>
        <topology evidence="1">Single-pass membrane protein</topology>
        <orientation evidence="1">Periplasmic side</orientation>
    </subcellularLocation>
</comment>
<dbReference type="RefSeq" id="WP_188442828.1">
    <property type="nucleotide sequence ID" value="NZ_BMFD01000007.1"/>
</dbReference>
<dbReference type="PROSITE" id="PS52015">
    <property type="entry name" value="TONB_CTD"/>
    <property type="match status" value="1"/>
</dbReference>
<keyword evidence="10" id="KW-0732">Signal</keyword>
<proteinExistence type="inferred from homology"/>